<evidence type="ECO:0000313" key="10">
    <source>
        <dbReference type="Proteomes" id="UP000191897"/>
    </source>
</evidence>
<dbReference type="InterPro" id="IPR001126">
    <property type="entry name" value="UmuC"/>
</dbReference>
<dbReference type="Gene3D" id="3.30.70.270">
    <property type="match status" value="1"/>
</dbReference>
<name>A0A1S7SFS0_AGRTU</name>
<reference evidence="9 10" key="1">
    <citation type="submission" date="2016-01" db="EMBL/GenBank/DDBJ databases">
        <authorList>
            <person name="Oliw E.H."/>
        </authorList>
    </citation>
    <scope>NUCLEOTIDE SEQUENCE [LARGE SCALE GENOMIC DNA]</scope>
    <source>
        <strain evidence="9 10">Kerr 14</strain>
    </source>
</reference>
<evidence type="ECO:0000256" key="6">
    <source>
        <dbReference type="ARBA" id="ARBA00025589"/>
    </source>
</evidence>
<comment type="function">
    <text evidence="6">Poorly processive, error-prone DNA polymerase involved in untargeted mutagenesis. Copies undamaged DNA at stalled replication forks, which arise in vivo from mismatched or misaligned primer ends. These misaligned primers can be extended by PolIV. Exhibits no 3'-5' exonuclease (proofreading) activity. May be involved in translesional synthesis, in conjunction with the beta clamp from PolIII.</text>
</comment>
<dbReference type="EC" id="2.7.7.7" evidence="4"/>
<evidence type="ECO:0000256" key="1">
    <source>
        <dbReference type="ARBA" id="ARBA00001946"/>
    </source>
</evidence>
<dbReference type="PANTHER" id="PTHR35369:SF2">
    <property type="entry name" value="BLR3025 PROTEIN"/>
    <property type="match status" value="1"/>
</dbReference>
<dbReference type="CDD" id="cd03468">
    <property type="entry name" value="PolY_like"/>
    <property type="match status" value="1"/>
</dbReference>
<dbReference type="InterPro" id="IPR050356">
    <property type="entry name" value="SulA_CellDiv_inhibitor"/>
</dbReference>
<dbReference type="GO" id="GO:0003684">
    <property type="term" value="F:damaged DNA binding"/>
    <property type="evidence" value="ECO:0007669"/>
    <property type="project" value="InterPro"/>
</dbReference>
<sequence length="504" mass="55814">MMRRVVSIYLPDLPTDRIRRDDPSIPPEQAIAVIAKSGSKRWVSAADAAAKKAGVHVGMPAAKAQALFRGLMLVDADLAMDAAALERITLWALTLYSPIVAVDGVDGIVMDTEGADHLQGGELPMVTRIANQFLSRKLTARVAVADTWGAAHACARAISRDTVIVPIGETARAVERLPISLLRLPPKIIGDLRTLGFQSIGELANTARAPLNLRFGPEIGRRLDQMFGRVSEPIDPIRTAELIEVSRAFAEPIGAADTINKYVGRLIVQLIEELQKKGLGVRRADLIVDKVDGTRQAIRAGTVKPARDVAWLTKLFRDRTEKIEPGFGIEKLTLVAVIAEPLEETQRSSSLVEEEVTDVSPLIDIYGNRGHRVYRLAPLASDVPERSVQRISAAADPVGVTWIHHWRRPVRLLVRPELIDVIALMPDHPPVSVTWRGKRRKVKRADGPERIFGEWWQRDAEMEAVRDYFVIEDEAGERLWVFRSGDGIDPETGSHRWFVHGIFA</sequence>
<dbReference type="PROSITE" id="PS50173">
    <property type="entry name" value="UMUC"/>
    <property type="match status" value="1"/>
</dbReference>
<evidence type="ECO:0000256" key="7">
    <source>
        <dbReference type="ARBA" id="ARBA00049244"/>
    </source>
</evidence>
<dbReference type="Proteomes" id="UP000191897">
    <property type="component" value="Unassembled WGS sequence"/>
</dbReference>
<comment type="cofactor">
    <cofactor evidence="1">
        <name>Mg(2+)</name>
        <dbReference type="ChEBI" id="CHEBI:18420"/>
    </cofactor>
</comment>
<gene>
    <name evidence="9" type="primary">imuB</name>
    <name evidence="9" type="ORF">AGR4C_pc30017</name>
</gene>
<dbReference type="Pfam" id="PF11799">
    <property type="entry name" value="IMS_C"/>
    <property type="match status" value="1"/>
</dbReference>
<protein>
    <recommendedName>
        <fullName evidence="4">DNA-directed DNA polymerase</fullName>
        <ecNumber evidence="4">2.7.7.7</ecNumber>
    </recommendedName>
</protein>
<evidence type="ECO:0000256" key="5">
    <source>
        <dbReference type="ARBA" id="ARBA00022763"/>
    </source>
</evidence>
<comment type="subunit">
    <text evidence="3">Monomer.</text>
</comment>
<dbReference type="InterPro" id="IPR043128">
    <property type="entry name" value="Rev_trsase/Diguanyl_cyclase"/>
</dbReference>
<proteinExistence type="inferred from homology"/>
<dbReference type="InterPro" id="IPR017961">
    <property type="entry name" value="DNA_pol_Y-fam_little_finger"/>
</dbReference>
<evidence type="ECO:0000259" key="8">
    <source>
        <dbReference type="PROSITE" id="PS50173"/>
    </source>
</evidence>
<evidence type="ECO:0000256" key="4">
    <source>
        <dbReference type="ARBA" id="ARBA00012417"/>
    </source>
</evidence>
<comment type="catalytic activity">
    <reaction evidence="7">
        <text>DNA(n) + a 2'-deoxyribonucleoside 5'-triphosphate = DNA(n+1) + diphosphate</text>
        <dbReference type="Rhea" id="RHEA:22508"/>
        <dbReference type="Rhea" id="RHEA-COMP:17339"/>
        <dbReference type="Rhea" id="RHEA-COMP:17340"/>
        <dbReference type="ChEBI" id="CHEBI:33019"/>
        <dbReference type="ChEBI" id="CHEBI:61560"/>
        <dbReference type="ChEBI" id="CHEBI:173112"/>
        <dbReference type="EC" id="2.7.7.7"/>
    </reaction>
</comment>
<dbReference type="SUPFAM" id="SSF56672">
    <property type="entry name" value="DNA/RNA polymerases"/>
    <property type="match status" value="1"/>
</dbReference>
<dbReference type="GO" id="GO:0006281">
    <property type="term" value="P:DNA repair"/>
    <property type="evidence" value="ECO:0007669"/>
    <property type="project" value="InterPro"/>
</dbReference>
<keyword evidence="5" id="KW-0227">DNA damage</keyword>
<evidence type="ECO:0000313" key="9">
    <source>
        <dbReference type="EMBL" id="CUX68509.1"/>
    </source>
</evidence>
<organism evidence="9 10">
    <name type="scientific">Agrobacterium tumefaciens str. Kerr 14</name>
    <dbReference type="NCBI Taxonomy" id="1183424"/>
    <lineage>
        <taxon>Bacteria</taxon>
        <taxon>Pseudomonadati</taxon>
        <taxon>Pseudomonadota</taxon>
        <taxon>Alphaproteobacteria</taxon>
        <taxon>Hyphomicrobiales</taxon>
        <taxon>Rhizobiaceae</taxon>
        <taxon>Rhizobium/Agrobacterium group</taxon>
        <taxon>Agrobacterium</taxon>
        <taxon>Agrobacterium tumefaciens complex</taxon>
    </lineage>
</organism>
<evidence type="ECO:0000256" key="3">
    <source>
        <dbReference type="ARBA" id="ARBA00011245"/>
    </source>
</evidence>
<dbReference type="Gene3D" id="3.40.1170.60">
    <property type="match status" value="1"/>
</dbReference>
<evidence type="ECO:0000256" key="2">
    <source>
        <dbReference type="ARBA" id="ARBA00010945"/>
    </source>
</evidence>
<dbReference type="PANTHER" id="PTHR35369">
    <property type="entry name" value="BLR3025 PROTEIN-RELATED"/>
    <property type="match status" value="1"/>
</dbReference>
<comment type="similarity">
    <text evidence="2">Belongs to the DNA polymerase type-Y family.</text>
</comment>
<dbReference type="Pfam" id="PF00817">
    <property type="entry name" value="IMS"/>
    <property type="match status" value="1"/>
</dbReference>
<accession>A0A1S7SFS0</accession>
<dbReference type="InterPro" id="IPR043502">
    <property type="entry name" value="DNA/RNA_pol_sf"/>
</dbReference>
<feature type="domain" description="UmuC" evidence="8">
    <location>
        <begin position="1"/>
        <end position="157"/>
    </location>
</feature>
<dbReference type="EMBL" id="FBWC01000045">
    <property type="protein sequence ID" value="CUX68509.1"/>
    <property type="molecule type" value="Genomic_DNA"/>
</dbReference>
<dbReference type="AlphaFoldDB" id="A0A1S7SFS0"/>